<comment type="caution">
    <text evidence="2">The sequence shown here is derived from an EMBL/GenBank/DDBJ whole genome shotgun (WGS) entry which is preliminary data.</text>
</comment>
<keyword evidence="3" id="KW-1185">Reference proteome</keyword>
<dbReference type="InterPro" id="IPR036365">
    <property type="entry name" value="PGBD-like_sf"/>
</dbReference>
<protein>
    <recommendedName>
        <fullName evidence="1">Peptidoglycan binding-like domain-containing protein</fullName>
    </recommendedName>
</protein>
<dbReference type="InterPro" id="IPR002477">
    <property type="entry name" value="Peptidoglycan-bd-like"/>
</dbReference>
<dbReference type="EMBL" id="BAAAZA010000001">
    <property type="protein sequence ID" value="GAA3844050.1"/>
    <property type="molecule type" value="Genomic_DNA"/>
</dbReference>
<dbReference type="Proteomes" id="UP001501563">
    <property type="component" value="Unassembled WGS sequence"/>
</dbReference>
<feature type="domain" description="Peptidoglycan binding-like" evidence="1">
    <location>
        <begin position="86"/>
        <end position="135"/>
    </location>
</feature>
<dbReference type="Pfam" id="PF01471">
    <property type="entry name" value="PG_binding_1"/>
    <property type="match status" value="1"/>
</dbReference>
<sequence length="143" mass="14880">MSFGPATQHLEEELTMRINKRLAAAFATAAVLGGGLAVAPAAEAGTQSAQTYTCHYSASGGYEYAGYYSGNTVVPSASSVTNAGIEAQCLLKWIGYYRYSVDGIFGAHSQAAMKLAQETMGGVTVDGLPGPQSWRGLRYLAAG</sequence>
<organism evidence="2 3">
    <name type="scientific">Streptomyces lannensis</name>
    <dbReference type="NCBI Taxonomy" id="766498"/>
    <lineage>
        <taxon>Bacteria</taxon>
        <taxon>Bacillati</taxon>
        <taxon>Actinomycetota</taxon>
        <taxon>Actinomycetes</taxon>
        <taxon>Kitasatosporales</taxon>
        <taxon>Streptomycetaceae</taxon>
        <taxon>Streptomyces</taxon>
    </lineage>
</organism>
<dbReference type="InterPro" id="IPR036366">
    <property type="entry name" value="PGBDSf"/>
</dbReference>
<gene>
    <name evidence="2" type="ORF">GCM10022207_00610</name>
</gene>
<name>A0ABP7JH87_9ACTN</name>
<evidence type="ECO:0000313" key="3">
    <source>
        <dbReference type="Proteomes" id="UP001501563"/>
    </source>
</evidence>
<reference evidence="3" key="1">
    <citation type="journal article" date="2019" name="Int. J. Syst. Evol. Microbiol.">
        <title>The Global Catalogue of Microorganisms (GCM) 10K type strain sequencing project: providing services to taxonomists for standard genome sequencing and annotation.</title>
        <authorList>
            <consortium name="The Broad Institute Genomics Platform"/>
            <consortium name="The Broad Institute Genome Sequencing Center for Infectious Disease"/>
            <person name="Wu L."/>
            <person name="Ma J."/>
        </authorList>
    </citation>
    <scope>NUCLEOTIDE SEQUENCE [LARGE SCALE GENOMIC DNA]</scope>
    <source>
        <strain evidence="3">JCM 16578</strain>
    </source>
</reference>
<dbReference type="Gene3D" id="1.10.101.10">
    <property type="entry name" value="PGBD-like superfamily/PGBD"/>
    <property type="match status" value="1"/>
</dbReference>
<evidence type="ECO:0000259" key="1">
    <source>
        <dbReference type="Pfam" id="PF01471"/>
    </source>
</evidence>
<dbReference type="SUPFAM" id="SSF47090">
    <property type="entry name" value="PGBD-like"/>
    <property type="match status" value="1"/>
</dbReference>
<proteinExistence type="predicted"/>
<evidence type="ECO:0000313" key="2">
    <source>
        <dbReference type="EMBL" id="GAA3844050.1"/>
    </source>
</evidence>
<accession>A0ABP7JH87</accession>